<gene>
    <name evidence="4" type="ORF">MELLADRAFT_85562</name>
</gene>
<dbReference type="STRING" id="747676.F4RJ69"/>
<organism evidence="5">
    <name type="scientific">Melampsora larici-populina (strain 98AG31 / pathotype 3-4-7)</name>
    <name type="common">Poplar leaf rust fungus</name>
    <dbReference type="NCBI Taxonomy" id="747676"/>
    <lineage>
        <taxon>Eukaryota</taxon>
        <taxon>Fungi</taxon>
        <taxon>Dikarya</taxon>
        <taxon>Basidiomycota</taxon>
        <taxon>Pucciniomycotina</taxon>
        <taxon>Pucciniomycetes</taxon>
        <taxon>Pucciniales</taxon>
        <taxon>Melampsoraceae</taxon>
        <taxon>Melampsora</taxon>
    </lineage>
</organism>
<proteinExistence type="inferred from homology"/>
<dbReference type="AlphaFoldDB" id="F4RJ69"/>
<dbReference type="EMBL" id="GL883103">
    <property type="protein sequence ID" value="EGG07679.1"/>
    <property type="molecule type" value="Genomic_DNA"/>
</dbReference>
<dbReference type="eggNOG" id="ENOG502SYGP">
    <property type="taxonomic scope" value="Eukaryota"/>
</dbReference>
<dbReference type="Pfam" id="PF01165">
    <property type="entry name" value="Ribosomal_S21"/>
    <property type="match status" value="1"/>
</dbReference>
<keyword evidence="2" id="KW-0689">Ribosomal protein</keyword>
<sequence length="82" mass="9945">MRIPPTSFLSRPATTMDVERAYKRVQFMVNSAGLRKDIYLNKRYEKPYLKRRRLKSERHRMKFAIEVQRRVQLISVMKLKGM</sequence>
<dbReference type="GO" id="GO:0005840">
    <property type="term" value="C:ribosome"/>
    <property type="evidence" value="ECO:0007669"/>
    <property type="project" value="UniProtKB-KW"/>
</dbReference>
<evidence type="ECO:0000313" key="5">
    <source>
        <dbReference type="Proteomes" id="UP000001072"/>
    </source>
</evidence>
<accession>F4RJ69</accession>
<dbReference type="RefSeq" id="XP_007409011.1">
    <property type="nucleotide sequence ID" value="XM_007408949.1"/>
</dbReference>
<comment type="similarity">
    <text evidence="1">Belongs to the bacterial ribosomal protein bS21 family.</text>
</comment>
<name>F4RJ69_MELLP</name>
<dbReference type="GeneID" id="18933879"/>
<keyword evidence="3" id="KW-0687">Ribonucleoprotein</keyword>
<dbReference type="KEGG" id="mlr:MELLADRAFT_85562"/>
<dbReference type="GO" id="GO:0006412">
    <property type="term" value="P:translation"/>
    <property type="evidence" value="ECO:0007669"/>
    <property type="project" value="InterPro"/>
</dbReference>
<dbReference type="GO" id="GO:1990904">
    <property type="term" value="C:ribonucleoprotein complex"/>
    <property type="evidence" value="ECO:0007669"/>
    <property type="project" value="UniProtKB-KW"/>
</dbReference>
<evidence type="ECO:0000256" key="3">
    <source>
        <dbReference type="ARBA" id="ARBA00023274"/>
    </source>
</evidence>
<dbReference type="HOGENOM" id="CLU_2558754_0_0_1"/>
<evidence type="ECO:0000256" key="1">
    <source>
        <dbReference type="ARBA" id="ARBA00006640"/>
    </source>
</evidence>
<keyword evidence="5" id="KW-1185">Reference proteome</keyword>
<dbReference type="OrthoDB" id="2501249at2759"/>
<evidence type="ECO:0008006" key="6">
    <source>
        <dbReference type="Google" id="ProtNLM"/>
    </source>
</evidence>
<dbReference type="InterPro" id="IPR001911">
    <property type="entry name" value="Ribosomal_bS21"/>
</dbReference>
<evidence type="ECO:0000256" key="2">
    <source>
        <dbReference type="ARBA" id="ARBA00022980"/>
    </source>
</evidence>
<dbReference type="Proteomes" id="UP000001072">
    <property type="component" value="Unassembled WGS sequence"/>
</dbReference>
<dbReference type="InParanoid" id="F4RJ69"/>
<dbReference type="GO" id="GO:0003735">
    <property type="term" value="F:structural constituent of ribosome"/>
    <property type="evidence" value="ECO:0007669"/>
    <property type="project" value="InterPro"/>
</dbReference>
<dbReference type="VEuPathDB" id="FungiDB:MELLADRAFT_85562"/>
<reference evidence="5" key="1">
    <citation type="journal article" date="2011" name="Proc. Natl. Acad. Sci. U.S.A.">
        <title>Obligate biotrophy features unraveled by the genomic analysis of rust fungi.</title>
        <authorList>
            <person name="Duplessis S."/>
            <person name="Cuomo C.A."/>
            <person name="Lin Y.-C."/>
            <person name="Aerts A."/>
            <person name="Tisserant E."/>
            <person name="Veneault-Fourrey C."/>
            <person name="Joly D.L."/>
            <person name="Hacquard S."/>
            <person name="Amselem J."/>
            <person name="Cantarel B.L."/>
            <person name="Chiu R."/>
            <person name="Coutinho P.M."/>
            <person name="Feau N."/>
            <person name="Field M."/>
            <person name="Frey P."/>
            <person name="Gelhaye E."/>
            <person name="Goldberg J."/>
            <person name="Grabherr M.G."/>
            <person name="Kodira C.D."/>
            <person name="Kohler A."/>
            <person name="Kuees U."/>
            <person name="Lindquist E.A."/>
            <person name="Lucas S.M."/>
            <person name="Mago R."/>
            <person name="Mauceli E."/>
            <person name="Morin E."/>
            <person name="Murat C."/>
            <person name="Pangilinan J.L."/>
            <person name="Park R."/>
            <person name="Pearson M."/>
            <person name="Quesneville H."/>
            <person name="Rouhier N."/>
            <person name="Sakthikumar S."/>
            <person name="Salamov A.A."/>
            <person name="Schmutz J."/>
            <person name="Selles B."/>
            <person name="Shapiro H."/>
            <person name="Tanguay P."/>
            <person name="Tuskan G.A."/>
            <person name="Henrissat B."/>
            <person name="Van de Peer Y."/>
            <person name="Rouze P."/>
            <person name="Ellis J.G."/>
            <person name="Dodds P.N."/>
            <person name="Schein J.E."/>
            <person name="Zhong S."/>
            <person name="Hamelin R.C."/>
            <person name="Grigoriev I.V."/>
            <person name="Szabo L.J."/>
            <person name="Martin F."/>
        </authorList>
    </citation>
    <scope>NUCLEOTIDE SEQUENCE [LARGE SCALE GENOMIC DNA]</scope>
    <source>
        <strain evidence="5">98AG31 / pathotype 3-4-7</strain>
    </source>
</reference>
<evidence type="ECO:0000313" key="4">
    <source>
        <dbReference type="EMBL" id="EGG07679.1"/>
    </source>
</evidence>
<protein>
    <recommendedName>
        <fullName evidence="6">Mitochondrial ribosomal protein S21</fullName>
    </recommendedName>
</protein>